<comment type="subcellular location">
    <subcellularLocation>
        <location evidence="1">Endomembrane system</location>
        <topology evidence="1">Multi-pass membrane protein</topology>
    </subcellularLocation>
</comment>
<dbReference type="Pfam" id="PF01988">
    <property type="entry name" value="VIT1"/>
    <property type="match status" value="1"/>
</dbReference>
<accession>A0AAW9SJ00</accession>
<dbReference type="EMBL" id="JASOOY020000020">
    <property type="protein sequence ID" value="MEO3717182.1"/>
    <property type="molecule type" value="Genomic_DNA"/>
</dbReference>
<feature type="transmembrane region" description="Helical" evidence="5">
    <location>
        <begin position="52"/>
        <end position="74"/>
    </location>
</feature>
<sequence>MTTYAHPHEPHKSSEASKLNWLRAGVLGANDGIVSTALILLSVIAAGSSREAILTAGAAAVIAGAISMALGEFVSVSTQRDTERALIAKEKAELTDFPDEEHKELVGILSGYGIPVHIAEDAADGIAQSDPLAAHLKLELGIDGEELTNPWAAAGSSALSFLLGAILPMIAALIFTGPTSGAIAVTVVTIVTLALTGYISAKLSSTHSGKAALRLVIGGALGLIVSYFVGLLFGQAVG</sequence>
<comment type="caution">
    <text evidence="6">The sequence shown here is derived from an EMBL/GenBank/DDBJ whole genome shotgun (WGS) entry which is preliminary data.</text>
</comment>
<keyword evidence="3 5" id="KW-1133">Transmembrane helix</keyword>
<dbReference type="AlphaFoldDB" id="A0AAW9SJ00"/>
<evidence type="ECO:0000256" key="4">
    <source>
        <dbReference type="ARBA" id="ARBA00023136"/>
    </source>
</evidence>
<reference evidence="6" key="2">
    <citation type="submission" date="2024-05" db="EMBL/GenBank/DDBJ databases">
        <authorList>
            <person name="Wolfe A."/>
        </authorList>
    </citation>
    <scope>NUCLEOTIDE SEQUENCE</scope>
    <source>
        <strain evidence="6">UMB1064</strain>
    </source>
</reference>
<name>A0AAW9SJ00_CORAY</name>
<dbReference type="GO" id="GO:0005384">
    <property type="term" value="F:manganese ion transmembrane transporter activity"/>
    <property type="evidence" value="ECO:0007669"/>
    <property type="project" value="InterPro"/>
</dbReference>
<keyword evidence="2 5" id="KW-0812">Transmembrane</keyword>
<evidence type="ECO:0000256" key="2">
    <source>
        <dbReference type="ARBA" id="ARBA00022692"/>
    </source>
</evidence>
<evidence type="ECO:0000313" key="7">
    <source>
        <dbReference type="Proteomes" id="UP001223646"/>
    </source>
</evidence>
<gene>
    <name evidence="6" type="ORF">QP460_006240</name>
</gene>
<dbReference type="InterPro" id="IPR008217">
    <property type="entry name" value="Ccc1_fam"/>
</dbReference>
<feature type="transmembrane region" description="Helical" evidence="5">
    <location>
        <begin position="151"/>
        <end position="175"/>
    </location>
</feature>
<keyword evidence="4 5" id="KW-0472">Membrane</keyword>
<reference evidence="6" key="1">
    <citation type="submission" date="2023-05" db="EMBL/GenBank/DDBJ databases">
        <authorList>
            <person name="Du J."/>
        </authorList>
    </citation>
    <scope>NUCLEOTIDE SEQUENCE</scope>
    <source>
        <strain evidence="6">UMB1064</strain>
    </source>
</reference>
<evidence type="ECO:0000256" key="3">
    <source>
        <dbReference type="ARBA" id="ARBA00022989"/>
    </source>
</evidence>
<evidence type="ECO:0000256" key="1">
    <source>
        <dbReference type="ARBA" id="ARBA00004127"/>
    </source>
</evidence>
<evidence type="ECO:0000313" key="6">
    <source>
        <dbReference type="EMBL" id="MEO3717182.1"/>
    </source>
</evidence>
<organism evidence="6 7">
    <name type="scientific">Corynebacterium amycolatum</name>
    <dbReference type="NCBI Taxonomy" id="43765"/>
    <lineage>
        <taxon>Bacteria</taxon>
        <taxon>Bacillati</taxon>
        <taxon>Actinomycetota</taxon>
        <taxon>Actinomycetes</taxon>
        <taxon>Mycobacteriales</taxon>
        <taxon>Corynebacteriaceae</taxon>
        <taxon>Corynebacterium</taxon>
    </lineage>
</organism>
<proteinExistence type="predicted"/>
<feature type="transmembrane region" description="Helical" evidence="5">
    <location>
        <begin position="21"/>
        <end position="46"/>
    </location>
</feature>
<evidence type="ECO:0000256" key="5">
    <source>
        <dbReference type="SAM" id="Phobius"/>
    </source>
</evidence>
<dbReference type="RefSeq" id="WP_070767585.1">
    <property type="nucleotide sequence ID" value="NZ_JAFJMG010000007.1"/>
</dbReference>
<feature type="transmembrane region" description="Helical" evidence="5">
    <location>
        <begin position="211"/>
        <end position="233"/>
    </location>
</feature>
<dbReference type="CDD" id="cd02432">
    <property type="entry name" value="Nodulin-21_like_1"/>
    <property type="match status" value="1"/>
</dbReference>
<feature type="transmembrane region" description="Helical" evidence="5">
    <location>
        <begin position="181"/>
        <end position="199"/>
    </location>
</feature>
<dbReference type="GO" id="GO:0030026">
    <property type="term" value="P:intracellular manganese ion homeostasis"/>
    <property type="evidence" value="ECO:0007669"/>
    <property type="project" value="InterPro"/>
</dbReference>
<dbReference type="PANTHER" id="PTHR31851">
    <property type="entry name" value="FE(2+)/MN(2+) TRANSPORTER PCL1"/>
    <property type="match status" value="1"/>
</dbReference>
<protein>
    <submittedName>
        <fullName evidence="6">VIT family protein</fullName>
    </submittedName>
</protein>
<dbReference type="GO" id="GO:0012505">
    <property type="term" value="C:endomembrane system"/>
    <property type="evidence" value="ECO:0007669"/>
    <property type="project" value="UniProtKB-SubCell"/>
</dbReference>
<dbReference type="Proteomes" id="UP001223646">
    <property type="component" value="Unassembled WGS sequence"/>
</dbReference>